<dbReference type="OrthoDB" id="1523883at2759"/>
<dbReference type="Gene3D" id="3.40.50.150">
    <property type="entry name" value="Vaccinia Virus protein VP39"/>
    <property type="match status" value="1"/>
</dbReference>
<evidence type="ECO:0000256" key="2">
    <source>
        <dbReference type="ARBA" id="ARBA00022679"/>
    </source>
</evidence>
<dbReference type="GO" id="GO:0008757">
    <property type="term" value="F:S-adenosylmethionine-dependent methyltransferase activity"/>
    <property type="evidence" value="ECO:0000318"/>
    <property type="project" value="GO_Central"/>
</dbReference>
<dbReference type="Pfam" id="PF03492">
    <property type="entry name" value="Methyltransf_7"/>
    <property type="match status" value="1"/>
</dbReference>
<dbReference type="RefSeq" id="XP_021852224.1">
    <property type="nucleotide sequence ID" value="XM_021996532.2"/>
</dbReference>
<organism evidence="5 6">
    <name type="scientific">Spinacia oleracea</name>
    <name type="common">Spinach</name>
    <dbReference type="NCBI Taxonomy" id="3562"/>
    <lineage>
        <taxon>Eukaryota</taxon>
        <taxon>Viridiplantae</taxon>
        <taxon>Streptophyta</taxon>
        <taxon>Embryophyta</taxon>
        <taxon>Tracheophyta</taxon>
        <taxon>Spermatophyta</taxon>
        <taxon>Magnoliopsida</taxon>
        <taxon>eudicotyledons</taxon>
        <taxon>Gunneridae</taxon>
        <taxon>Pentapetalae</taxon>
        <taxon>Caryophyllales</taxon>
        <taxon>Chenopodiaceae</taxon>
        <taxon>Chenopodioideae</taxon>
        <taxon>Anserineae</taxon>
        <taxon>Spinacia</taxon>
    </lineage>
</organism>
<dbReference type="SUPFAM" id="SSF53335">
    <property type="entry name" value="S-adenosyl-L-methionine-dependent methyltransferases"/>
    <property type="match status" value="1"/>
</dbReference>
<dbReference type="GO" id="GO:0032259">
    <property type="term" value="P:methylation"/>
    <property type="evidence" value="ECO:0000318"/>
    <property type="project" value="GO_Central"/>
</dbReference>
<proteinExistence type="predicted"/>
<evidence type="ECO:0000313" key="6">
    <source>
        <dbReference type="RefSeq" id="XP_021852224.1"/>
    </source>
</evidence>
<dbReference type="InterPro" id="IPR042086">
    <property type="entry name" value="MeTrfase_capping"/>
</dbReference>
<dbReference type="AlphaFoldDB" id="A0A9R0IMQ6"/>
<dbReference type="Gene3D" id="1.10.1200.270">
    <property type="entry name" value="Methyltransferase, alpha-helical capping domain"/>
    <property type="match status" value="1"/>
</dbReference>
<keyword evidence="1 6" id="KW-0489">Methyltransferase</keyword>
<keyword evidence="2" id="KW-0808">Transferase</keyword>
<accession>A0A9R0IMQ6</accession>
<name>A0A9R0IMQ6_SPIOL</name>
<sequence>MGSAAEIQQVLRMKEGIDETSYAKSSYIQKQVLSLTKLVKEKAIRELYCREHPATICIADLGCSSSESNTLSVVSDLIETVEDARRDIGNGPVEYQVYLNDLPKNDFNTIFQSLSSFKDKLKQQLGDDFGHCFVNGVPGSFYGRLFPSNHLHFVHSSYSLHWLSQVPEGIEDNRGNIYIARTSPPHVIKSFYKQFEKDFLMFLKCRSEEVVARGMMVLTILGSSIYNEPYNKESCHMWELLATVLNDMVSEELIDEKRLNSFNIPQYSATAAELGVLVEKEGSFTMNHVHTSEVSWEVNENDENSYDHYDFVKCIRSVAEPLLTCHFGKAIIKELFQRYEDVVRVSMFEEKTVFVNVTISLTRNG</sequence>
<dbReference type="InterPro" id="IPR005299">
    <property type="entry name" value="MeTrfase_7"/>
</dbReference>
<dbReference type="GeneID" id="110791769"/>
<reference evidence="5" key="1">
    <citation type="journal article" date="2021" name="Nat. Commun.">
        <title>Genomic analyses provide insights into spinach domestication and the genetic basis of agronomic traits.</title>
        <authorList>
            <person name="Cai X."/>
            <person name="Sun X."/>
            <person name="Xu C."/>
            <person name="Sun H."/>
            <person name="Wang X."/>
            <person name="Ge C."/>
            <person name="Zhang Z."/>
            <person name="Wang Q."/>
            <person name="Fei Z."/>
            <person name="Jiao C."/>
            <person name="Wang Q."/>
        </authorList>
    </citation>
    <scope>NUCLEOTIDE SEQUENCE [LARGE SCALE GENOMIC DNA]</scope>
    <source>
        <strain evidence="5">cv. Varoflay</strain>
    </source>
</reference>
<evidence type="ECO:0000256" key="1">
    <source>
        <dbReference type="ARBA" id="ARBA00022603"/>
    </source>
</evidence>
<keyword evidence="4" id="KW-0460">Magnesium</keyword>
<keyword evidence="5" id="KW-1185">Reference proteome</keyword>
<evidence type="ECO:0000256" key="3">
    <source>
        <dbReference type="ARBA" id="ARBA00022723"/>
    </source>
</evidence>
<evidence type="ECO:0000256" key="4">
    <source>
        <dbReference type="ARBA" id="ARBA00022842"/>
    </source>
</evidence>
<gene>
    <name evidence="6" type="primary">LOC110791769</name>
</gene>
<keyword evidence="3" id="KW-0479">Metal-binding</keyword>
<dbReference type="PANTHER" id="PTHR31009">
    <property type="entry name" value="S-ADENOSYL-L-METHIONINE:CARBOXYL METHYLTRANSFERASE FAMILY PROTEIN"/>
    <property type="match status" value="1"/>
</dbReference>
<dbReference type="Proteomes" id="UP000813463">
    <property type="component" value="Chromosome 1"/>
</dbReference>
<dbReference type="InterPro" id="IPR029063">
    <property type="entry name" value="SAM-dependent_MTases_sf"/>
</dbReference>
<dbReference type="GO" id="GO:0046872">
    <property type="term" value="F:metal ion binding"/>
    <property type="evidence" value="ECO:0007669"/>
    <property type="project" value="UniProtKB-KW"/>
</dbReference>
<evidence type="ECO:0000313" key="5">
    <source>
        <dbReference type="Proteomes" id="UP000813463"/>
    </source>
</evidence>
<dbReference type="KEGG" id="soe:110791769"/>
<protein>
    <submittedName>
        <fullName evidence="6">S-adenosyl-L-methionine:benzoic acid/salicylic acid carboxyl methyltransferase 2</fullName>
    </submittedName>
</protein>
<reference evidence="6" key="2">
    <citation type="submission" date="2025-08" db="UniProtKB">
        <authorList>
            <consortium name="RefSeq"/>
        </authorList>
    </citation>
    <scope>IDENTIFICATION</scope>
    <source>
        <tissue evidence="6">Leaf</tissue>
    </source>
</reference>